<name>A0A2P5CET8_TREOI</name>
<evidence type="ECO:0000313" key="2">
    <source>
        <dbReference type="EMBL" id="PON59569.1"/>
    </source>
</evidence>
<evidence type="ECO:0000256" key="1">
    <source>
        <dbReference type="SAM" id="MobiDB-lite"/>
    </source>
</evidence>
<dbReference type="InParanoid" id="A0A2P5CET8"/>
<dbReference type="EMBL" id="JXTC01000374">
    <property type="protein sequence ID" value="PON59569.1"/>
    <property type="molecule type" value="Genomic_DNA"/>
</dbReference>
<dbReference type="Proteomes" id="UP000237000">
    <property type="component" value="Unassembled WGS sequence"/>
</dbReference>
<accession>A0A2P5CET8</accession>
<organism evidence="2 3">
    <name type="scientific">Trema orientale</name>
    <name type="common">Charcoal tree</name>
    <name type="synonym">Celtis orientalis</name>
    <dbReference type="NCBI Taxonomy" id="63057"/>
    <lineage>
        <taxon>Eukaryota</taxon>
        <taxon>Viridiplantae</taxon>
        <taxon>Streptophyta</taxon>
        <taxon>Embryophyta</taxon>
        <taxon>Tracheophyta</taxon>
        <taxon>Spermatophyta</taxon>
        <taxon>Magnoliopsida</taxon>
        <taxon>eudicotyledons</taxon>
        <taxon>Gunneridae</taxon>
        <taxon>Pentapetalae</taxon>
        <taxon>rosids</taxon>
        <taxon>fabids</taxon>
        <taxon>Rosales</taxon>
        <taxon>Cannabaceae</taxon>
        <taxon>Trema</taxon>
    </lineage>
</organism>
<sequence>MDKPAYAMIPRGVQFESMASLGIQPVLGIGRSSMSRFGAEYRRTQPTAGSLRAVCLQSAEDCFGIDTLSSFSPIGSNRDLAHKTFGEYSPRLSNPMFIGDQLHIGTVSEKPDVADLREEDNEESISG</sequence>
<reference evidence="3" key="1">
    <citation type="submission" date="2016-06" db="EMBL/GenBank/DDBJ databases">
        <title>Parallel loss of symbiosis genes in relatives of nitrogen-fixing non-legume Parasponia.</title>
        <authorList>
            <person name="Van Velzen R."/>
            <person name="Holmer R."/>
            <person name="Bu F."/>
            <person name="Rutten L."/>
            <person name="Van Zeijl A."/>
            <person name="Liu W."/>
            <person name="Santuari L."/>
            <person name="Cao Q."/>
            <person name="Sharma T."/>
            <person name="Shen D."/>
            <person name="Roswanjaya Y."/>
            <person name="Wardhani T."/>
            <person name="Kalhor M.S."/>
            <person name="Jansen J."/>
            <person name="Van den Hoogen J."/>
            <person name="Gungor B."/>
            <person name="Hartog M."/>
            <person name="Hontelez J."/>
            <person name="Verver J."/>
            <person name="Yang W.-C."/>
            <person name="Schijlen E."/>
            <person name="Repin R."/>
            <person name="Schilthuizen M."/>
            <person name="Schranz E."/>
            <person name="Heidstra R."/>
            <person name="Miyata K."/>
            <person name="Fedorova E."/>
            <person name="Kohlen W."/>
            <person name="Bisseling T."/>
            <person name="Smit S."/>
            <person name="Geurts R."/>
        </authorList>
    </citation>
    <scope>NUCLEOTIDE SEQUENCE [LARGE SCALE GENOMIC DNA]</scope>
    <source>
        <strain evidence="3">cv. RG33-2</strain>
    </source>
</reference>
<proteinExistence type="predicted"/>
<feature type="compositionally biased region" description="Acidic residues" evidence="1">
    <location>
        <begin position="117"/>
        <end position="127"/>
    </location>
</feature>
<protein>
    <submittedName>
        <fullName evidence="2">Uncharacterized protein</fullName>
    </submittedName>
</protein>
<dbReference type="OrthoDB" id="10314759at2759"/>
<evidence type="ECO:0000313" key="3">
    <source>
        <dbReference type="Proteomes" id="UP000237000"/>
    </source>
</evidence>
<keyword evidence="3" id="KW-1185">Reference proteome</keyword>
<dbReference type="AlphaFoldDB" id="A0A2P5CET8"/>
<gene>
    <name evidence="2" type="ORF">TorRG33x02_287830</name>
</gene>
<feature type="region of interest" description="Disordered" evidence="1">
    <location>
        <begin position="108"/>
        <end position="127"/>
    </location>
</feature>
<comment type="caution">
    <text evidence="2">The sequence shown here is derived from an EMBL/GenBank/DDBJ whole genome shotgun (WGS) entry which is preliminary data.</text>
</comment>